<reference evidence="1" key="2">
    <citation type="journal article" date="2021" name="World Allergy Organ. J.">
        <title>Chromosome-level assembly of Dermatophagoides farinae genome and transcriptome reveals two novel allergens Der f 37 and Der f 39.</title>
        <authorList>
            <person name="Chen J."/>
            <person name="Cai Z."/>
            <person name="Fan D."/>
            <person name="Hu J."/>
            <person name="Hou Y."/>
            <person name="He Y."/>
            <person name="Zhang Z."/>
            <person name="Zhao Z."/>
            <person name="Gao P."/>
            <person name="Hu W."/>
            <person name="Sun J."/>
            <person name="Li J."/>
            <person name="Ji K."/>
        </authorList>
    </citation>
    <scope>NUCLEOTIDE SEQUENCE</scope>
    <source>
        <strain evidence="1">JKM2019</strain>
    </source>
</reference>
<evidence type="ECO:0000313" key="1">
    <source>
        <dbReference type="EMBL" id="KAH7644154.1"/>
    </source>
</evidence>
<dbReference type="AlphaFoldDB" id="A0A9D4SIW3"/>
<dbReference type="Proteomes" id="UP000828236">
    <property type="component" value="Unassembled WGS sequence"/>
</dbReference>
<protein>
    <submittedName>
        <fullName evidence="1">Uncharacterized protein</fullName>
    </submittedName>
</protein>
<reference evidence="1" key="1">
    <citation type="submission" date="2020-06" db="EMBL/GenBank/DDBJ databases">
        <authorList>
            <person name="Ji K."/>
            <person name="Li J."/>
        </authorList>
    </citation>
    <scope>NUCLEOTIDE SEQUENCE</scope>
    <source>
        <strain evidence="1">JKM2019</strain>
        <tissue evidence="1">Whole body</tissue>
    </source>
</reference>
<sequence length="86" mass="9593">MIITKKIKSKSTSVGVPVKRRTSAQGFLRFGRLSWPLKQTILNGMINNNNGGSKRGEETAFLRFGRTPESISESMLPSFTSPPYIF</sequence>
<organism evidence="1">
    <name type="scientific">Dermatophagoides farinae</name>
    <name type="common">American house dust mite</name>
    <dbReference type="NCBI Taxonomy" id="6954"/>
    <lineage>
        <taxon>Eukaryota</taxon>
        <taxon>Metazoa</taxon>
        <taxon>Ecdysozoa</taxon>
        <taxon>Arthropoda</taxon>
        <taxon>Chelicerata</taxon>
        <taxon>Arachnida</taxon>
        <taxon>Acari</taxon>
        <taxon>Acariformes</taxon>
        <taxon>Sarcoptiformes</taxon>
        <taxon>Astigmata</taxon>
        <taxon>Psoroptidia</taxon>
        <taxon>Analgoidea</taxon>
        <taxon>Pyroglyphidae</taxon>
        <taxon>Dermatophagoidinae</taxon>
        <taxon>Dermatophagoides</taxon>
    </lineage>
</organism>
<dbReference type="EMBL" id="SDOV01000002">
    <property type="protein sequence ID" value="KAH7644154.1"/>
    <property type="molecule type" value="Genomic_DNA"/>
</dbReference>
<comment type="caution">
    <text evidence="1">The sequence shown here is derived from an EMBL/GenBank/DDBJ whole genome shotgun (WGS) entry which is preliminary data.</text>
</comment>
<proteinExistence type="predicted"/>
<accession>A0A9D4SIW3</accession>
<gene>
    <name evidence="1" type="ORF">HUG17_6516</name>
</gene>
<name>A0A9D4SIW3_DERFA</name>